<evidence type="ECO:0000313" key="3">
    <source>
        <dbReference type="EMBL" id="KAK5978264.1"/>
    </source>
</evidence>
<feature type="chain" id="PRO_5042998306" evidence="2">
    <location>
        <begin position="17"/>
        <end position="60"/>
    </location>
</feature>
<name>A0AAN8FKB9_TRICO</name>
<keyword evidence="2" id="KW-0732">Signal</keyword>
<proteinExistence type="predicted"/>
<sequence>MRQVLLFLSFTTLSFALIPLDVVDLPEEGSSSAPMSRLRKKGGRGDGTCTDEALRKIMNE</sequence>
<comment type="caution">
    <text evidence="3">The sequence shown here is derived from an EMBL/GenBank/DDBJ whole genome shotgun (WGS) entry which is preliminary data.</text>
</comment>
<dbReference type="EMBL" id="WIXE01009629">
    <property type="protein sequence ID" value="KAK5978264.1"/>
    <property type="molecule type" value="Genomic_DNA"/>
</dbReference>
<dbReference type="AlphaFoldDB" id="A0AAN8FKB9"/>
<keyword evidence="4" id="KW-1185">Reference proteome</keyword>
<organism evidence="3 4">
    <name type="scientific">Trichostrongylus colubriformis</name>
    <name type="common">Black scour worm</name>
    <dbReference type="NCBI Taxonomy" id="6319"/>
    <lineage>
        <taxon>Eukaryota</taxon>
        <taxon>Metazoa</taxon>
        <taxon>Ecdysozoa</taxon>
        <taxon>Nematoda</taxon>
        <taxon>Chromadorea</taxon>
        <taxon>Rhabditida</taxon>
        <taxon>Rhabditina</taxon>
        <taxon>Rhabditomorpha</taxon>
        <taxon>Strongyloidea</taxon>
        <taxon>Trichostrongylidae</taxon>
        <taxon>Trichostrongylus</taxon>
    </lineage>
</organism>
<gene>
    <name evidence="3" type="ORF">GCK32_013163</name>
</gene>
<protein>
    <submittedName>
        <fullName evidence="3">Uncharacterized protein</fullName>
    </submittedName>
</protein>
<feature type="signal peptide" evidence="2">
    <location>
        <begin position="1"/>
        <end position="16"/>
    </location>
</feature>
<feature type="region of interest" description="Disordered" evidence="1">
    <location>
        <begin position="28"/>
        <end position="50"/>
    </location>
</feature>
<evidence type="ECO:0000313" key="4">
    <source>
        <dbReference type="Proteomes" id="UP001331761"/>
    </source>
</evidence>
<accession>A0AAN8FKB9</accession>
<reference evidence="3 4" key="1">
    <citation type="submission" date="2019-10" db="EMBL/GenBank/DDBJ databases">
        <title>Assembly and Annotation for the nematode Trichostrongylus colubriformis.</title>
        <authorList>
            <person name="Martin J."/>
        </authorList>
    </citation>
    <scope>NUCLEOTIDE SEQUENCE [LARGE SCALE GENOMIC DNA]</scope>
    <source>
        <strain evidence="3">G859</strain>
        <tissue evidence="3">Whole worm</tissue>
    </source>
</reference>
<feature type="non-terminal residue" evidence="3">
    <location>
        <position position="60"/>
    </location>
</feature>
<evidence type="ECO:0000256" key="2">
    <source>
        <dbReference type="SAM" id="SignalP"/>
    </source>
</evidence>
<dbReference type="Proteomes" id="UP001331761">
    <property type="component" value="Unassembled WGS sequence"/>
</dbReference>
<evidence type="ECO:0000256" key="1">
    <source>
        <dbReference type="SAM" id="MobiDB-lite"/>
    </source>
</evidence>